<sequence>MRCEICYQPGYSLAVVHLAPGEEVQAEAGAMVSMSSNIELEAEMKGGFLGALGRSLGGESFFISRYQARSGAGELALAPPLPGDIGYLELAGETFYLRSGAYLAADPSLSVDSRWGGAQGFFGSHRLILLQVRGTGGVLFSAYGAIHRRDLAPGERYVVDNGHVVGFTDGMGFTVRKAAQGWFSTFASGEGLVCEFTGPGSIYLQTRSEDALISWIRARVSSKRN</sequence>
<dbReference type="Proteomes" id="UP001519289">
    <property type="component" value="Unassembled WGS sequence"/>
</dbReference>
<accession>A0ABS4JQD9</accession>
<evidence type="ECO:0000313" key="2">
    <source>
        <dbReference type="Proteomes" id="UP001519289"/>
    </source>
</evidence>
<reference evidence="1 2" key="1">
    <citation type="submission" date="2021-03" db="EMBL/GenBank/DDBJ databases">
        <title>Genomic Encyclopedia of Type Strains, Phase IV (KMG-IV): sequencing the most valuable type-strain genomes for metagenomic binning, comparative biology and taxonomic classification.</title>
        <authorList>
            <person name="Goeker M."/>
        </authorList>
    </citation>
    <scope>NUCLEOTIDE SEQUENCE [LARGE SCALE GENOMIC DNA]</scope>
    <source>
        <strain evidence="1 2">DSM 27138</strain>
    </source>
</reference>
<dbReference type="EMBL" id="JAGGLG010000007">
    <property type="protein sequence ID" value="MBP2017759.1"/>
    <property type="molecule type" value="Genomic_DNA"/>
</dbReference>
<dbReference type="InterPro" id="IPR002838">
    <property type="entry name" value="AIM24"/>
</dbReference>
<proteinExistence type="predicted"/>
<organism evidence="1 2">
    <name type="scientific">Symbiobacterium terraclitae</name>
    <dbReference type="NCBI Taxonomy" id="557451"/>
    <lineage>
        <taxon>Bacteria</taxon>
        <taxon>Bacillati</taxon>
        <taxon>Bacillota</taxon>
        <taxon>Clostridia</taxon>
        <taxon>Eubacteriales</taxon>
        <taxon>Symbiobacteriaceae</taxon>
        <taxon>Symbiobacterium</taxon>
    </lineage>
</organism>
<evidence type="ECO:0000313" key="1">
    <source>
        <dbReference type="EMBL" id="MBP2017759.1"/>
    </source>
</evidence>
<dbReference type="Pfam" id="PF01987">
    <property type="entry name" value="AIM24"/>
    <property type="match status" value="1"/>
</dbReference>
<dbReference type="PANTHER" id="PTHR43657">
    <property type="entry name" value="TRYPTOPHAN RNA-BINDING ATTENUATOR PROTEIN-LIKE PROTEIN"/>
    <property type="match status" value="1"/>
</dbReference>
<dbReference type="Gene3D" id="3.60.160.10">
    <property type="entry name" value="Mitochondrial biogenesis AIM24"/>
    <property type="match status" value="1"/>
</dbReference>
<dbReference type="RefSeq" id="WP_209465902.1">
    <property type="nucleotide sequence ID" value="NZ_JAGGLG010000007.1"/>
</dbReference>
<name>A0ABS4JQD9_9FIRM</name>
<dbReference type="NCBIfam" id="TIGR00266">
    <property type="entry name" value="TIGR00266 family protein"/>
    <property type="match status" value="1"/>
</dbReference>
<comment type="caution">
    <text evidence="1">The sequence shown here is derived from an EMBL/GenBank/DDBJ whole genome shotgun (WGS) entry which is preliminary data.</text>
</comment>
<dbReference type="SUPFAM" id="SSF51219">
    <property type="entry name" value="TRAP-like"/>
    <property type="match status" value="1"/>
</dbReference>
<keyword evidence="2" id="KW-1185">Reference proteome</keyword>
<dbReference type="InterPro" id="IPR036983">
    <property type="entry name" value="AIM24_sf"/>
</dbReference>
<protein>
    <submittedName>
        <fullName evidence="1">Uncharacterized protein (TIGR00266 family)</fullName>
    </submittedName>
</protein>
<dbReference type="PANTHER" id="PTHR43657:SF1">
    <property type="entry name" value="ALTERED INHERITANCE OF MITOCHONDRIA PROTEIN 24, MITOCHONDRIAL"/>
    <property type="match status" value="1"/>
</dbReference>
<gene>
    <name evidence="1" type="ORF">J2Z79_001144</name>
</gene>
<dbReference type="InterPro" id="IPR016031">
    <property type="entry name" value="Trp_RNA-bd_attenuator-like_dom"/>
</dbReference>